<feature type="compositionally biased region" description="Acidic residues" evidence="1">
    <location>
        <begin position="73"/>
        <end position="89"/>
    </location>
</feature>
<proteinExistence type="predicted"/>
<dbReference type="Gene3D" id="6.10.280.180">
    <property type="entry name" value="Plasmodium RESA, N-terminal helical domain"/>
    <property type="match status" value="1"/>
</dbReference>
<dbReference type="EMBL" id="KQ234770">
    <property type="protein sequence ID" value="KMZ88203.1"/>
    <property type="molecule type" value="Genomic_DNA"/>
</dbReference>
<evidence type="ECO:0000313" key="3">
    <source>
        <dbReference type="EMBL" id="KMZ88203.1"/>
    </source>
</evidence>
<gene>
    <name evidence="3" type="ORF">PVBG_02664</name>
</gene>
<dbReference type="InterPro" id="IPR019111">
    <property type="entry name" value="PRESA_N"/>
</dbReference>
<dbReference type="Pfam" id="PF09687">
    <property type="entry name" value="PRESAN"/>
    <property type="match status" value="1"/>
</dbReference>
<dbReference type="AlphaFoldDB" id="A0A0J9VMA8"/>
<dbReference type="InterPro" id="IPR044885">
    <property type="entry name" value="PRESA_N_sf"/>
</dbReference>
<accession>A0A0J9VMA8</accession>
<organism evidence="3 4">
    <name type="scientific">Plasmodium vivax (strain Brazil I)</name>
    <dbReference type="NCBI Taxonomy" id="1033975"/>
    <lineage>
        <taxon>Eukaryota</taxon>
        <taxon>Sar</taxon>
        <taxon>Alveolata</taxon>
        <taxon>Apicomplexa</taxon>
        <taxon>Aconoidasida</taxon>
        <taxon>Haemosporida</taxon>
        <taxon>Plasmodiidae</taxon>
        <taxon>Plasmodium</taxon>
        <taxon>Plasmodium (Plasmodium)</taxon>
    </lineage>
</organism>
<evidence type="ECO:0000259" key="2">
    <source>
        <dbReference type="Pfam" id="PF09687"/>
    </source>
</evidence>
<protein>
    <submittedName>
        <fullName evidence="3">RAD protein (Pv-fam-e)</fullName>
    </submittedName>
</protein>
<evidence type="ECO:0000256" key="1">
    <source>
        <dbReference type="SAM" id="MobiDB-lite"/>
    </source>
</evidence>
<dbReference type="OrthoDB" id="385323at2759"/>
<feature type="domain" description="Plasmodium RESA N-terminal" evidence="2">
    <location>
        <begin position="106"/>
        <end position="230"/>
    </location>
</feature>
<feature type="region of interest" description="Disordered" evidence="1">
    <location>
        <begin position="73"/>
        <end position="92"/>
    </location>
</feature>
<name>A0A0J9VMA8_PLAV1</name>
<sequence length="249" mass="29426">MANRFELKKVFFVPPRCFFLTCLILLNGVLLNISSSSRASPSPELAEHGRCPRNLSEASELVEESNAQIELEENLSENENDDGTDEDPISGELPFGCKRSDLSKKLKKWQLRNLLLSGGFILIKKKKTYIIYYYYNQYLKKKYYLMMNRLVRKFTEEALKNGMSEEERMAHLMEFYPGLTKDLEVMEKIFEKKFYTFIQKKKIWYSELEAFIVRFKKLWMKEMKKCELKWTTILAKKIIQSQVRAVSEA</sequence>
<reference evidence="3 4" key="1">
    <citation type="submission" date="2011-08" db="EMBL/GenBank/DDBJ databases">
        <title>The Genome Sequence of Plasmodium vivax Brazil I.</title>
        <authorList>
            <consortium name="The Broad Institute Genome Sequencing Platform"/>
            <consortium name="The Broad Institute Genome Sequencing Center for Infectious Disease"/>
            <person name="Neafsey D."/>
            <person name="Carlton J."/>
            <person name="Barnwell J."/>
            <person name="Collins W."/>
            <person name="Escalante A."/>
            <person name="Mullikin J."/>
            <person name="Saul A."/>
            <person name="Guigo R."/>
            <person name="Camara F."/>
            <person name="Young S.K."/>
            <person name="Zeng Q."/>
            <person name="Gargeya S."/>
            <person name="Fitzgerald M."/>
            <person name="Haas B."/>
            <person name="Abouelleil A."/>
            <person name="Alvarado L."/>
            <person name="Arachchi H.M."/>
            <person name="Berlin A."/>
            <person name="Brown A."/>
            <person name="Chapman S.B."/>
            <person name="Chen Z."/>
            <person name="Dunbar C."/>
            <person name="Freedman E."/>
            <person name="Gearin G."/>
            <person name="Gellesch M."/>
            <person name="Goldberg J."/>
            <person name="Griggs A."/>
            <person name="Gujja S."/>
            <person name="Heiman D."/>
            <person name="Howarth C."/>
            <person name="Larson L."/>
            <person name="Lui A."/>
            <person name="MacDonald P.J.P."/>
            <person name="Montmayeur A."/>
            <person name="Murphy C."/>
            <person name="Neiman D."/>
            <person name="Pearson M."/>
            <person name="Priest M."/>
            <person name="Roberts A."/>
            <person name="Saif S."/>
            <person name="Shea T."/>
            <person name="Shenoy N."/>
            <person name="Sisk P."/>
            <person name="Stolte C."/>
            <person name="Sykes S."/>
            <person name="Wortman J."/>
            <person name="Nusbaum C."/>
            <person name="Birren B."/>
        </authorList>
    </citation>
    <scope>NUCLEOTIDE SEQUENCE [LARGE SCALE GENOMIC DNA]</scope>
    <source>
        <strain evidence="3 4">Brazil I</strain>
    </source>
</reference>
<evidence type="ECO:0000313" key="4">
    <source>
        <dbReference type="Proteomes" id="UP000053327"/>
    </source>
</evidence>
<dbReference type="Proteomes" id="UP000053327">
    <property type="component" value="Unassembled WGS sequence"/>
</dbReference>